<dbReference type="PANTHER" id="PTHR19303">
    <property type="entry name" value="TRANSPOSON"/>
    <property type="match status" value="1"/>
</dbReference>
<keyword evidence="3" id="KW-1185">Reference proteome</keyword>
<sequence>MPGHKPMKDRLTLLLCANASGDLKVKPLLVYHSENPRAFKKHKVQKSQLNVLWKSNTKAWVTRLLFVEWMNEAFGPAVKKYLSEKKLPLRALLVMDNVPAHPPSLKDHLLDEFKFIEVRFFPPNTTPLLQPMDQQVISNFKKIYIKELFQRCFELTEETNLTLREFWQNHFNIVHCLKIIDKAWNGVSQRTLVSAWTKLRPHIVHAYDFKGLSGEQEPPIIDVIVSLGKTLGLEVNEPIIQELVEEEDQELTTNELIDLHREQHQEVKEVISSGEEEDENSLGSLPSDQIREICKIWETVQLFVAKHHPNKPAALRATDQFNDNAMSHFHEILKKRQKQQSLDHAWTSKNVREWCREFNEGRINVHDEQRSARPSLPESTVARIDEMVLANRRITLEEIEDDLNEDCSHFSVHKIVSETLGYRKVSARWVGKWLKEAANGKENGTEENNFSGDSLTSVRRMTPSQHLLRLLRRHLSRQASSASATCWIVPPVHGTLAYYLTTLRLDGKPYLQVRQILDLFPATNIGSYDRITLTEYYRDKLAMGLQLPQVTDGLSTTKQRMVRIVPSKAPNKIVFRIGGNNPSAKLTEDLFHNGRCRRPQHSRLKLRCPTTAVNSPELQPRCRLKPLLPQLQIQQTTRRKRYTIFGKLRRAYLETLVPDYGGKQLVHPLSAVAAGDVLGRYVNVPQFRLDV</sequence>
<dbReference type="Pfam" id="PF03184">
    <property type="entry name" value="DDE_1"/>
    <property type="match status" value="1"/>
</dbReference>
<evidence type="ECO:0000313" key="2">
    <source>
        <dbReference type="EMBL" id="UYV63939.1"/>
    </source>
</evidence>
<gene>
    <name evidence="2" type="ORF">LAZ67_2006082</name>
</gene>
<evidence type="ECO:0000313" key="3">
    <source>
        <dbReference type="Proteomes" id="UP001235939"/>
    </source>
</evidence>
<dbReference type="EMBL" id="CP092864">
    <property type="protein sequence ID" value="UYV63939.1"/>
    <property type="molecule type" value="Genomic_DNA"/>
</dbReference>
<evidence type="ECO:0000259" key="1">
    <source>
        <dbReference type="Pfam" id="PF03184"/>
    </source>
</evidence>
<reference evidence="2 3" key="1">
    <citation type="submission" date="2022-01" db="EMBL/GenBank/DDBJ databases">
        <title>A chromosomal length assembly of Cordylochernes scorpioides.</title>
        <authorList>
            <person name="Zeh D."/>
            <person name="Zeh J."/>
        </authorList>
    </citation>
    <scope>NUCLEOTIDE SEQUENCE [LARGE SCALE GENOMIC DNA]</scope>
    <source>
        <strain evidence="2">IN4F17</strain>
        <tissue evidence="2">Whole Body</tissue>
    </source>
</reference>
<protein>
    <recommendedName>
        <fullName evidence="1">DDE-1 domain-containing protein</fullName>
    </recommendedName>
</protein>
<organism evidence="2 3">
    <name type="scientific">Cordylochernes scorpioides</name>
    <dbReference type="NCBI Taxonomy" id="51811"/>
    <lineage>
        <taxon>Eukaryota</taxon>
        <taxon>Metazoa</taxon>
        <taxon>Ecdysozoa</taxon>
        <taxon>Arthropoda</taxon>
        <taxon>Chelicerata</taxon>
        <taxon>Arachnida</taxon>
        <taxon>Pseudoscorpiones</taxon>
        <taxon>Cheliferoidea</taxon>
        <taxon>Chernetidae</taxon>
        <taxon>Cordylochernes</taxon>
    </lineage>
</organism>
<dbReference type="PANTHER" id="PTHR19303:SF27">
    <property type="entry name" value="HTH CENPB-TYPE DOMAIN-CONTAINING PROTEIN"/>
    <property type="match status" value="1"/>
</dbReference>
<feature type="domain" description="DDE-1" evidence="1">
    <location>
        <begin position="8"/>
        <end position="196"/>
    </location>
</feature>
<proteinExistence type="predicted"/>
<name>A0ABY6K6K0_9ARAC</name>
<accession>A0ABY6K6K0</accession>
<dbReference type="Proteomes" id="UP001235939">
    <property type="component" value="Chromosome 02"/>
</dbReference>
<dbReference type="InterPro" id="IPR050863">
    <property type="entry name" value="CenT-Element_Derived"/>
</dbReference>
<dbReference type="InterPro" id="IPR004875">
    <property type="entry name" value="DDE_SF_endonuclease_dom"/>
</dbReference>